<organism evidence="2 3">
    <name type="scientific">Roseibium album</name>
    <dbReference type="NCBI Taxonomy" id="311410"/>
    <lineage>
        <taxon>Bacteria</taxon>
        <taxon>Pseudomonadati</taxon>
        <taxon>Pseudomonadota</taxon>
        <taxon>Alphaproteobacteria</taxon>
        <taxon>Hyphomicrobiales</taxon>
        <taxon>Stappiaceae</taxon>
        <taxon>Roseibium</taxon>
    </lineage>
</organism>
<dbReference type="OrthoDB" id="287318at2"/>
<dbReference type="InterPro" id="IPR000305">
    <property type="entry name" value="GIY-YIG_endonuc"/>
</dbReference>
<dbReference type="InterPro" id="IPR035901">
    <property type="entry name" value="GIY-YIG_endonuc_sf"/>
</dbReference>
<protein>
    <recommendedName>
        <fullName evidence="1">GIY-YIG domain-containing protein</fullName>
    </recommendedName>
</protein>
<dbReference type="AlphaFoldDB" id="A0A0M7B2D0"/>
<name>A0A0M7B2D0_9HYPH</name>
<dbReference type="Pfam" id="PF01541">
    <property type="entry name" value="GIY-YIG"/>
    <property type="match status" value="1"/>
</dbReference>
<gene>
    <name evidence="2" type="ORF">LA5096_05321</name>
</gene>
<keyword evidence="3" id="KW-1185">Reference proteome</keyword>
<dbReference type="EMBL" id="CXWC01000014">
    <property type="protein sequence ID" value="CTQ77862.1"/>
    <property type="molecule type" value="Genomic_DNA"/>
</dbReference>
<dbReference type="Proteomes" id="UP000049983">
    <property type="component" value="Unassembled WGS sequence"/>
</dbReference>
<reference evidence="3" key="1">
    <citation type="submission" date="2015-07" db="EMBL/GenBank/DDBJ databases">
        <authorList>
            <person name="Rodrigo-Torres Lidia"/>
            <person name="Arahal R.David."/>
        </authorList>
    </citation>
    <scope>NUCLEOTIDE SEQUENCE [LARGE SCALE GENOMIC DNA]</scope>
    <source>
        <strain evidence="3">CECT 5096</strain>
    </source>
</reference>
<dbReference type="Gene3D" id="3.40.1440.10">
    <property type="entry name" value="GIY-YIG endonuclease"/>
    <property type="match status" value="1"/>
</dbReference>
<dbReference type="STRING" id="311410.LA5095_05303"/>
<dbReference type="PROSITE" id="PS50164">
    <property type="entry name" value="GIY_YIG"/>
    <property type="match status" value="1"/>
</dbReference>
<evidence type="ECO:0000313" key="2">
    <source>
        <dbReference type="EMBL" id="CTQ77862.1"/>
    </source>
</evidence>
<evidence type="ECO:0000259" key="1">
    <source>
        <dbReference type="PROSITE" id="PS50164"/>
    </source>
</evidence>
<accession>A0A0M7B2D0</accession>
<sequence>MAYFVYILADKPNGNVHVGSASDLREGIARDSAAAMSNGSADGTRFETLVYFEVLSDENEAIQQEQQLKSAPKQTINDMIARFNPQWKDLSGQIPF</sequence>
<evidence type="ECO:0000313" key="3">
    <source>
        <dbReference type="Proteomes" id="UP000049983"/>
    </source>
</evidence>
<dbReference type="GeneID" id="97672574"/>
<proteinExistence type="predicted"/>
<dbReference type="RefSeq" id="WP_055120571.1">
    <property type="nucleotide sequence ID" value="NZ_CXWA01000010.1"/>
</dbReference>
<dbReference type="SUPFAM" id="SSF82771">
    <property type="entry name" value="GIY-YIG endonuclease"/>
    <property type="match status" value="1"/>
</dbReference>
<feature type="domain" description="GIY-YIG" evidence="1">
    <location>
        <begin position="1"/>
        <end position="78"/>
    </location>
</feature>